<dbReference type="EMBL" id="CM045765">
    <property type="protein sequence ID" value="KAI7999442.1"/>
    <property type="molecule type" value="Genomic_DNA"/>
</dbReference>
<evidence type="ECO:0000313" key="1">
    <source>
        <dbReference type="EMBL" id="KAI7999442.1"/>
    </source>
</evidence>
<evidence type="ECO:0000313" key="2">
    <source>
        <dbReference type="Proteomes" id="UP001060215"/>
    </source>
</evidence>
<keyword evidence="2" id="KW-1185">Reference proteome</keyword>
<proteinExistence type="predicted"/>
<protein>
    <submittedName>
        <fullName evidence="1">Protein trichome birefringence-like 11</fullName>
    </submittedName>
</protein>
<accession>A0ACC0GG83</accession>
<dbReference type="Proteomes" id="UP001060215">
    <property type="component" value="Chromosome 8"/>
</dbReference>
<comment type="caution">
    <text evidence="1">The sequence shown here is derived from an EMBL/GenBank/DDBJ whole genome shotgun (WGS) entry which is preliminary data.</text>
</comment>
<sequence>MKKGMVGKEGRCGGYDSRMMEDYCNSGRRIWRWQRGKENVTVATGNGTWKELCPKVSESQHNLTGDWVECRMSYPLYQSRDCRFLDDGFRCSENGRPDLFHTKWRWQPKACDLPKKSGNGARGWKEVGDCIIEWKKAKGGSKDEEGLRGGKKS</sequence>
<organism evidence="1 2">
    <name type="scientific">Camellia lanceoleosa</name>
    <dbReference type="NCBI Taxonomy" id="1840588"/>
    <lineage>
        <taxon>Eukaryota</taxon>
        <taxon>Viridiplantae</taxon>
        <taxon>Streptophyta</taxon>
        <taxon>Embryophyta</taxon>
        <taxon>Tracheophyta</taxon>
        <taxon>Spermatophyta</taxon>
        <taxon>Magnoliopsida</taxon>
        <taxon>eudicotyledons</taxon>
        <taxon>Gunneridae</taxon>
        <taxon>Pentapetalae</taxon>
        <taxon>asterids</taxon>
        <taxon>Ericales</taxon>
        <taxon>Theaceae</taxon>
        <taxon>Camellia</taxon>
    </lineage>
</organism>
<reference evidence="1 2" key="1">
    <citation type="journal article" date="2022" name="Plant J.">
        <title>Chromosome-level genome of Camellia lanceoleosa provides a valuable resource for understanding genome evolution and self-incompatibility.</title>
        <authorList>
            <person name="Gong W."/>
            <person name="Xiao S."/>
            <person name="Wang L."/>
            <person name="Liao Z."/>
            <person name="Chang Y."/>
            <person name="Mo W."/>
            <person name="Hu G."/>
            <person name="Li W."/>
            <person name="Zhao G."/>
            <person name="Zhu H."/>
            <person name="Hu X."/>
            <person name="Ji K."/>
            <person name="Xiang X."/>
            <person name="Song Q."/>
            <person name="Yuan D."/>
            <person name="Jin S."/>
            <person name="Zhang L."/>
        </authorList>
    </citation>
    <scope>NUCLEOTIDE SEQUENCE [LARGE SCALE GENOMIC DNA]</scope>
    <source>
        <strain evidence="1">SQ_2022a</strain>
    </source>
</reference>
<gene>
    <name evidence="1" type="ORF">LOK49_LG09G02255</name>
</gene>
<name>A0ACC0GG83_9ERIC</name>